<proteinExistence type="predicted"/>
<name>A0A8S1CI15_9INSE</name>
<evidence type="ECO:0000313" key="3">
    <source>
        <dbReference type="EMBL" id="CAB3368999.1"/>
    </source>
</evidence>
<keyword evidence="4" id="KW-1185">Reference proteome</keyword>
<organism evidence="3 4">
    <name type="scientific">Cloeon dipterum</name>
    <dbReference type="NCBI Taxonomy" id="197152"/>
    <lineage>
        <taxon>Eukaryota</taxon>
        <taxon>Metazoa</taxon>
        <taxon>Ecdysozoa</taxon>
        <taxon>Arthropoda</taxon>
        <taxon>Hexapoda</taxon>
        <taxon>Insecta</taxon>
        <taxon>Pterygota</taxon>
        <taxon>Palaeoptera</taxon>
        <taxon>Ephemeroptera</taxon>
        <taxon>Pisciforma</taxon>
        <taxon>Baetidae</taxon>
        <taxon>Cloeon</taxon>
    </lineage>
</organism>
<evidence type="ECO:0000313" key="4">
    <source>
        <dbReference type="Proteomes" id="UP000494165"/>
    </source>
</evidence>
<keyword evidence="1" id="KW-1133">Transmembrane helix</keyword>
<dbReference type="EMBL" id="CADEPI010000042">
    <property type="protein sequence ID" value="CAB3368999.1"/>
    <property type="molecule type" value="Genomic_DNA"/>
</dbReference>
<dbReference type="Proteomes" id="UP000494165">
    <property type="component" value="Unassembled WGS sequence"/>
</dbReference>
<dbReference type="AlphaFoldDB" id="A0A8S1CI15"/>
<keyword evidence="1" id="KW-0472">Membrane</keyword>
<gene>
    <name evidence="3" type="ORF">CLODIP_2_CD02546</name>
</gene>
<feature type="signal peptide" evidence="2">
    <location>
        <begin position="1"/>
        <end position="23"/>
    </location>
</feature>
<evidence type="ECO:0000256" key="2">
    <source>
        <dbReference type="SAM" id="SignalP"/>
    </source>
</evidence>
<reference evidence="3 4" key="1">
    <citation type="submission" date="2020-04" db="EMBL/GenBank/DDBJ databases">
        <authorList>
            <person name="Alioto T."/>
            <person name="Alioto T."/>
            <person name="Gomez Garrido J."/>
        </authorList>
    </citation>
    <scope>NUCLEOTIDE SEQUENCE [LARGE SCALE GENOMIC DNA]</scope>
</reference>
<comment type="caution">
    <text evidence="3">The sequence shown here is derived from an EMBL/GenBank/DDBJ whole genome shotgun (WGS) entry which is preliminary data.</text>
</comment>
<keyword evidence="2" id="KW-0732">Signal</keyword>
<feature type="transmembrane region" description="Helical" evidence="1">
    <location>
        <begin position="520"/>
        <end position="543"/>
    </location>
</feature>
<protein>
    <recommendedName>
        <fullName evidence="5">EGF-like domain-containing protein</fullName>
    </recommendedName>
</protein>
<feature type="chain" id="PRO_5035944076" description="EGF-like domain-containing protein" evidence="2">
    <location>
        <begin position="24"/>
        <end position="568"/>
    </location>
</feature>
<sequence>MLICVERIFKILFILRLSLFVEADEELYLLKRLDTNELRCIYRDDQGHKVGLAWILHPDTNHSSSELHRLSSPSTWIHEPPQFDMTYWEDRAQYSMDDLPSFPPFLDGSWNNLRQIYSRPGHYTKILSSPSWFKELHLSVMTKNDAQIMLTNSGHDMLEITFDSNDNHGYLTVQFCQGVSGDKPVCELLQSAKTFNEDGYLKKGKEWVHFRIKLEMINSQTMKSIEIADAKNGEVLLNSTRMVKFHESHEITLLVRSATSTGSWRFHEDSREPVLLHGGSGGESIVMLNLTSSSSTDSHCLQISYYLREGFGSAFVRTSHATYPLMADDGKWIQRNINFYSFKPSMEKLIFGLPDVNVSQHGHVFAMHRKFTNCTLYDVMYLELKLKDEQPIDSTIGCQTISYKSTERFASLKSTASLEAYSECGDSSTLFGRSCRISCTPFAGGPMCDELIMCDRDTCKCLPGKHNKDTACEPDTRDKKINEAPLEEHKIGNEEFLKDYNTIKELRNKLDEDGGGHGSYWIFIILCVISWALNFVLLALIFLKSQANQYVPLRTTDLNEADDISFAE</sequence>
<keyword evidence="1" id="KW-0812">Transmembrane</keyword>
<evidence type="ECO:0008006" key="5">
    <source>
        <dbReference type="Google" id="ProtNLM"/>
    </source>
</evidence>
<evidence type="ECO:0000256" key="1">
    <source>
        <dbReference type="SAM" id="Phobius"/>
    </source>
</evidence>
<accession>A0A8S1CI15</accession>